<dbReference type="PROSITE" id="PS50932">
    <property type="entry name" value="HTH_LACI_2"/>
    <property type="match status" value="1"/>
</dbReference>
<dbReference type="CDD" id="cd01392">
    <property type="entry name" value="HTH_LacI"/>
    <property type="match status" value="1"/>
</dbReference>
<dbReference type="InterPro" id="IPR010982">
    <property type="entry name" value="Lambda_DNA-bd_dom_sf"/>
</dbReference>
<dbReference type="Pfam" id="PF13377">
    <property type="entry name" value="Peripla_BP_3"/>
    <property type="match status" value="1"/>
</dbReference>
<evidence type="ECO:0000256" key="1">
    <source>
        <dbReference type="ARBA" id="ARBA00023015"/>
    </source>
</evidence>
<dbReference type="Gene3D" id="1.10.260.40">
    <property type="entry name" value="lambda repressor-like DNA-binding domains"/>
    <property type="match status" value="1"/>
</dbReference>
<feature type="region of interest" description="Disordered" evidence="4">
    <location>
        <begin position="332"/>
        <end position="364"/>
    </location>
</feature>
<sequence>MSPTMREVASRAGVSLKSVSRVVNGHPNTSAEVRARVEAAIAELGWSPNTHARSLRTGRSGLIALSLPDLRTSSASQLAQALVTEAERQGLRVAIEPSHGEAARVRRTLDARGAVFDAVVHLGPLPADLPDLAADPGHPVVLVRAAESLDTGPGGRTEGLDSVDIDAVAAAEEIHRHLRIIARSRVVVIGREEGAADGVTSALGAAFSSAPVLRPDRDADRAAGRELAARALARVPEADALVCASDELALGVLSQLLAQGIAVPGQVAVTGHGNIDDGQFTTPTLTTADLGAAALARHVLDLVRARLDGDRSPARRIVLPVRVVRRESTLGRDGIGAGADDAATAPGPVRTGPGAEHPAGKAAP</sequence>
<keyword evidence="1" id="KW-0805">Transcription regulation</keyword>
<dbReference type="CDD" id="cd06267">
    <property type="entry name" value="PBP1_LacI_sugar_binding-like"/>
    <property type="match status" value="1"/>
</dbReference>
<evidence type="ECO:0000313" key="6">
    <source>
        <dbReference type="EMBL" id="MFC0674624.1"/>
    </source>
</evidence>
<evidence type="ECO:0000256" key="3">
    <source>
        <dbReference type="ARBA" id="ARBA00023163"/>
    </source>
</evidence>
<organism evidence="6 7">
    <name type="scientific">Brachybacterium hainanense</name>
    <dbReference type="NCBI Taxonomy" id="1541174"/>
    <lineage>
        <taxon>Bacteria</taxon>
        <taxon>Bacillati</taxon>
        <taxon>Actinomycetota</taxon>
        <taxon>Actinomycetes</taxon>
        <taxon>Micrococcales</taxon>
        <taxon>Dermabacteraceae</taxon>
        <taxon>Brachybacterium</taxon>
    </lineage>
</organism>
<evidence type="ECO:0000256" key="2">
    <source>
        <dbReference type="ARBA" id="ARBA00023125"/>
    </source>
</evidence>
<dbReference type="PANTHER" id="PTHR30146">
    <property type="entry name" value="LACI-RELATED TRANSCRIPTIONAL REPRESSOR"/>
    <property type="match status" value="1"/>
</dbReference>
<dbReference type="Pfam" id="PF00356">
    <property type="entry name" value="LacI"/>
    <property type="match status" value="1"/>
</dbReference>
<gene>
    <name evidence="6" type="ORF">ACFFF6_11720</name>
</gene>
<evidence type="ECO:0000313" key="7">
    <source>
        <dbReference type="Proteomes" id="UP001589793"/>
    </source>
</evidence>
<reference evidence="6 7" key="1">
    <citation type="submission" date="2024-09" db="EMBL/GenBank/DDBJ databases">
        <authorList>
            <person name="Sun Q."/>
            <person name="Mori K."/>
        </authorList>
    </citation>
    <scope>NUCLEOTIDE SEQUENCE [LARGE SCALE GENOMIC DNA]</scope>
    <source>
        <strain evidence="6 7">CICC 10874</strain>
    </source>
</reference>
<dbReference type="InterPro" id="IPR000843">
    <property type="entry name" value="HTH_LacI"/>
</dbReference>
<feature type="domain" description="HTH lacI-type" evidence="5">
    <location>
        <begin position="3"/>
        <end position="57"/>
    </location>
</feature>
<feature type="compositionally biased region" description="Low complexity" evidence="4">
    <location>
        <begin position="338"/>
        <end position="347"/>
    </location>
</feature>
<dbReference type="GO" id="GO:0003677">
    <property type="term" value="F:DNA binding"/>
    <property type="evidence" value="ECO:0007669"/>
    <property type="project" value="UniProtKB-KW"/>
</dbReference>
<dbReference type="PROSITE" id="PS00356">
    <property type="entry name" value="HTH_LACI_1"/>
    <property type="match status" value="1"/>
</dbReference>
<keyword evidence="3" id="KW-0804">Transcription</keyword>
<dbReference type="InterPro" id="IPR046335">
    <property type="entry name" value="LacI/GalR-like_sensor"/>
</dbReference>
<dbReference type="SMART" id="SM00354">
    <property type="entry name" value="HTH_LACI"/>
    <property type="match status" value="1"/>
</dbReference>
<evidence type="ECO:0000256" key="4">
    <source>
        <dbReference type="SAM" id="MobiDB-lite"/>
    </source>
</evidence>
<keyword evidence="2 6" id="KW-0238">DNA-binding</keyword>
<proteinExistence type="predicted"/>
<dbReference type="SUPFAM" id="SSF53822">
    <property type="entry name" value="Periplasmic binding protein-like I"/>
    <property type="match status" value="1"/>
</dbReference>
<dbReference type="SUPFAM" id="SSF47413">
    <property type="entry name" value="lambda repressor-like DNA-binding domains"/>
    <property type="match status" value="1"/>
</dbReference>
<keyword evidence="7" id="KW-1185">Reference proteome</keyword>
<accession>A0ABV6RCB5</accession>
<dbReference type="InterPro" id="IPR028082">
    <property type="entry name" value="Peripla_BP_I"/>
</dbReference>
<dbReference type="Proteomes" id="UP001589793">
    <property type="component" value="Unassembled WGS sequence"/>
</dbReference>
<protein>
    <submittedName>
        <fullName evidence="6">LacI family DNA-binding transcriptional regulator</fullName>
    </submittedName>
</protein>
<dbReference type="EMBL" id="JBHLSV010000013">
    <property type="protein sequence ID" value="MFC0674624.1"/>
    <property type="molecule type" value="Genomic_DNA"/>
</dbReference>
<comment type="caution">
    <text evidence="6">The sequence shown here is derived from an EMBL/GenBank/DDBJ whole genome shotgun (WGS) entry which is preliminary data.</text>
</comment>
<name>A0ABV6RCB5_9MICO</name>
<dbReference type="RefSeq" id="WP_376980891.1">
    <property type="nucleotide sequence ID" value="NZ_JBHLSV010000013.1"/>
</dbReference>
<dbReference type="PANTHER" id="PTHR30146:SF109">
    <property type="entry name" value="HTH-TYPE TRANSCRIPTIONAL REGULATOR GALS"/>
    <property type="match status" value="1"/>
</dbReference>
<dbReference type="Gene3D" id="3.40.50.2300">
    <property type="match status" value="2"/>
</dbReference>
<evidence type="ECO:0000259" key="5">
    <source>
        <dbReference type="PROSITE" id="PS50932"/>
    </source>
</evidence>